<dbReference type="PROSITE" id="PS50234">
    <property type="entry name" value="VWFA"/>
    <property type="match status" value="1"/>
</dbReference>
<organism evidence="2">
    <name type="scientific">hydrothermal vent metagenome</name>
    <dbReference type="NCBI Taxonomy" id="652676"/>
    <lineage>
        <taxon>unclassified sequences</taxon>
        <taxon>metagenomes</taxon>
        <taxon>ecological metagenomes</taxon>
    </lineage>
</organism>
<evidence type="ECO:0000313" key="2">
    <source>
        <dbReference type="EMBL" id="VAW81417.1"/>
    </source>
</evidence>
<dbReference type="PANTHER" id="PTHR41248:SF1">
    <property type="entry name" value="NORD PROTEIN"/>
    <property type="match status" value="1"/>
</dbReference>
<dbReference type="Gene3D" id="3.40.50.410">
    <property type="entry name" value="von Willebrand factor, type A domain"/>
    <property type="match status" value="1"/>
</dbReference>
<dbReference type="Pfam" id="PF00092">
    <property type="entry name" value="VWA"/>
    <property type="match status" value="1"/>
</dbReference>
<gene>
    <name evidence="2" type="ORF">MNBD_GAMMA14-1902</name>
</gene>
<dbReference type="InterPro" id="IPR051928">
    <property type="entry name" value="NorD/CobT"/>
</dbReference>
<accession>A0A3B0Z1F6</accession>
<dbReference type="InterPro" id="IPR036465">
    <property type="entry name" value="vWFA_dom_sf"/>
</dbReference>
<dbReference type="AlphaFoldDB" id="A0A3B0Z1F6"/>
<reference evidence="2" key="1">
    <citation type="submission" date="2018-06" db="EMBL/GenBank/DDBJ databases">
        <authorList>
            <person name="Zhirakovskaya E."/>
        </authorList>
    </citation>
    <scope>NUCLEOTIDE SEQUENCE</scope>
</reference>
<dbReference type="InterPro" id="IPR002035">
    <property type="entry name" value="VWF_A"/>
</dbReference>
<proteinExistence type="predicted"/>
<evidence type="ECO:0000259" key="1">
    <source>
        <dbReference type="PROSITE" id="PS50234"/>
    </source>
</evidence>
<dbReference type="SUPFAM" id="SSF53300">
    <property type="entry name" value="vWA-like"/>
    <property type="match status" value="1"/>
</dbReference>
<name>A0A3B0Z1F6_9ZZZZ</name>
<sequence>MEELAGKFWHHFVTRQACSDHTAAGVNLAGLLQPLTLYYRALGGSPARQIAAADPRRMDIERTLVQRIAGTHRKLMLSWQDEHGVYLPPTIACFPERELNEALYFWLAALSSRLPVIKHWVTDNLQASASLLHRYPGLVAIYRKLVDATIHMKTSTCHVNIAEFDCELELIALLRNPQEGDPGLTIDNDRPVPVPLWLYPPPTRGKLVDIDDDPDSAQTKSSKIFRLPDTRKQAVRVDDQRETDGLLVFQLESLFSWTEHVQLDRCQEENVDEDITSAAKDLDIIALSRQRKASSAKINFDLDLPSPQNDDLPVGDGIKLPEWNYKKQQLVPDFCLLQPMLSDASTPCMLPEHLQHLAQRLIPQFSALQLTRRWHKRQPVGDDIDLDGWLDSVCEPVQRLEHQACYKAKTVQSRDLACLLLADLSLSTDTLISNDQRIIDVIRDTLLLFAEAMHHTKDRLAIYGFSSVRNKNIRYHLLKNFTEPYSDATRGRIMAIRPGYYTRLGAAIRQSCNVLKQQASEQRLLLIISDGKPNDIDQYEGRYGIEDTRHAVIEARQRGIIPFCITIDSDANTYLPHLFGHNGYAVVKEASRLPLLLPQLYLQLTTTNHHL</sequence>
<dbReference type="EMBL" id="UOFM01000403">
    <property type="protein sequence ID" value="VAW81417.1"/>
    <property type="molecule type" value="Genomic_DNA"/>
</dbReference>
<dbReference type="PANTHER" id="PTHR41248">
    <property type="entry name" value="NORD PROTEIN"/>
    <property type="match status" value="1"/>
</dbReference>
<dbReference type="CDD" id="cd01454">
    <property type="entry name" value="vWA_norD_type"/>
    <property type="match status" value="1"/>
</dbReference>
<protein>
    <submittedName>
        <fullName evidence="2">Nitric oxide reductase activation protein NorD</fullName>
    </submittedName>
</protein>
<dbReference type="SMART" id="SM00327">
    <property type="entry name" value="VWA"/>
    <property type="match status" value="1"/>
</dbReference>
<feature type="domain" description="VWFA" evidence="1">
    <location>
        <begin position="423"/>
        <end position="600"/>
    </location>
</feature>